<dbReference type="RefSeq" id="WP_141360724.1">
    <property type="nucleotide sequence ID" value="NZ_BAAAJL010000007.1"/>
</dbReference>
<keyword evidence="2" id="KW-1185">Reference proteome</keyword>
<comment type="caution">
    <text evidence="1">The sequence shown here is derived from an EMBL/GenBank/DDBJ whole genome shotgun (WGS) entry which is preliminary data.</text>
</comment>
<name>A0A4Y4DGZ9_GLUUR</name>
<evidence type="ECO:0000313" key="2">
    <source>
        <dbReference type="Proteomes" id="UP000316612"/>
    </source>
</evidence>
<reference evidence="1 2" key="1">
    <citation type="submission" date="2019-06" db="EMBL/GenBank/DDBJ databases">
        <title>Whole genome shotgun sequence of Glutamicibacter uratoxydans NBRC 15515.</title>
        <authorList>
            <person name="Hosoyama A."/>
            <person name="Uohara A."/>
            <person name="Ohji S."/>
            <person name="Ichikawa N."/>
        </authorList>
    </citation>
    <scope>NUCLEOTIDE SEQUENCE [LARGE SCALE GENOMIC DNA]</scope>
    <source>
        <strain evidence="1 2">NBRC 15515</strain>
    </source>
</reference>
<proteinExistence type="predicted"/>
<dbReference type="AlphaFoldDB" id="A0A4Y4DGZ9"/>
<dbReference type="Proteomes" id="UP000316612">
    <property type="component" value="Unassembled WGS sequence"/>
</dbReference>
<protein>
    <submittedName>
        <fullName evidence="1">Uncharacterized protein</fullName>
    </submittedName>
</protein>
<gene>
    <name evidence="1" type="ORF">AUR04nite_00310</name>
</gene>
<dbReference type="EMBL" id="BJNY01000001">
    <property type="protein sequence ID" value="GED04499.1"/>
    <property type="molecule type" value="Genomic_DNA"/>
</dbReference>
<accession>A0A4Y4DGZ9</accession>
<sequence length="59" mass="6650">MELGELITVAAGLNEYANDEDVNGEYLRGQVELIMYLMGLDTQVWYDPIEAMILGKVKL</sequence>
<evidence type="ECO:0000313" key="1">
    <source>
        <dbReference type="EMBL" id="GED04499.1"/>
    </source>
</evidence>
<organism evidence="1 2">
    <name type="scientific">Glutamicibacter uratoxydans</name>
    <name type="common">Arthrobacter uratoxydans</name>
    <dbReference type="NCBI Taxonomy" id="43667"/>
    <lineage>
        <taxon>Bacteria</taxon>
        <taxon>Bacillati</taxon>
        <taxon>Actinomycetota</taxon>
        <taxon>Actinomycetes</taxon>
        <taxon>Micrococcales</taxon>
        <taxon>Micrococcaceae</taxon>
        <taxon>Glutamicibacter</taxon>
    </lineage>
</organism>